<accession>A0ABW5YTP7</accession>
<dbReference type="Proteomes" id="UP001597509">
    <property type="component" value="Unassembled WGS sequence"/>
</dbReference>
<dbReference type="RefSeq" id="WP_380919276.1">
    <property type="nucleotide sequence ID" value="NZ_JBHUPE010000004.1"/>
</dbReference>
<evidence type="ECO:0000313" key="1">
    <source>
        <dbReference type="EMBL" id="MFD2903751.1"/>
    </source>
</evidence>
<gene>
    <name evidence="1" type="ORF">ACFS6I_07450</name>
</gene>
<protein>
    <submittedName>
        <fullName evidence="1">Uncharacterized protein</fullName>
    </submittedName>
</protein>
<reference evidence="2" key="1">
    <citation type="journal article" date="2019" name="Int. J. Syst. Evol. Microbiol.">
        <title>The Global Catalogue of Microorganisms (GCM) 10K type strain sequencing project: providing services to taxonomists for standard genome sequencing and annotation.</title>
        <authorList>
            <consortium name="The Broad Institute Genomics Platform"/>
            <consortium name="The Broad Institute Genome Sequencing Center for Infectious Disease"/>
            <person name="Wu L."/>
            <person name="Ma J."/>
        </authorList>
    </citation>
    <scope>NUCLEOTIDE SEQUENCE [LARGE SCALE GENOMIC DNA]</scope>
    <source>
        <strain evidence="2">KCTC 22209</strain>
    </source>
</reference>
<organism evidence="1 2">
    <name type="scientific">Sphingobacterium anhuiense</name>
    <dbReference type="NCBI Taxonomy" id="493780"/>
    <lineage>
        <taxon>Bacteria</taxon>
        <taxon>Pseudomonadati</taxon>
        <taxon>Bacteroidota</taxon>
        <taxon>Sphingobacteriia</taxon>
        <taxon>Sphingobacteriales</taxon>
        <taxon>Sphingobacteriaceae</taxon>
        <taxon>Sphingobacterium</taxon>
    </lineage>
</organism>
<dbReference type="EMBL" id="JBHUPE010000004">
    <property type="protein sequence ID" value="MFD2903751.1"/>
    <property type="molecule type" value="Genomic_DNA"/>
</dbReference>
<keyword evidence="2" id="KW-1185">Reference proteome</keyword>
<sequence length="238" mass="29091">MDEQIFYYISFVKQNMSGNFRICHSETRMINFQNIKTYSSDFPVAWSFLWSPEEASNIPQEHKDQIFFLNSEASEFVENYINSSKMITGPLWKPLNEKYFKKIEEFEVTENCEHEIKKWLYSKPIPFNKFVFIDSDRSGRSVTLTWKMVIKYWKGLFFADDLIIFDETLNWGLFYFHEDRIYFGSDKIYDKEFEYEKTRERNELKHKFFNKDNLIFNNDDKKKSIRDFKQKYNTDRIE</sequence>
<evidence type="ECO:0000313" key="2">
    <source>
        <dbReference type="Proteomes" id="UP001597509"/>
    </source>
</evidence>
<name>A0ABW5YTP7_9SPHI</name>
<comment type="caution">
    <text evidence="1">The sequence shown here is derived from an EMBL/GenBank/DDBJ whole genome shotgun (WGS) entry which is preliminary data.</text>
</comment>
<proteinExistence type="predicted"/>